<evidence type="ECO:0000256" key="5">
    <source>
        <dbReference type="ARBA" id="ARBA00023015"/>
    </source>
</evidence>
<feature type="region of interest" description="Disordered" evidence="11">
    <location>
        <begin position="147"/>
        <end position="196"/>
    </location>
</feature>
<evidence type="ECO:0000256" key="2">
    <source>
        <dbReference type="ARBA" id="ARBA00022723"/>
    </source>
</evidence>
<feature type="compositionally biased region" description="Basic and acidic residues" evidence="11">
    <location>
        <begin position="157"/>
        <end position="167"/>
    </location>
</feature>
<evidence type="ECO:0000256" key="7">
    <source>
        <dbReference type="ARBA" id="ARBA00023163"/>
    </source>
</evidence>
<evidence type="ECO:0000256" key="11">
    <source>
        <dbReference type="SAM" id="MobiDB-lite"/>
    </source>
</evidence>
<evidence type="ECO:0000256" key="9">
    <source>
        <dbReference type="ARBA" id="ARBA00056472"/>
    </source>
</evidence>
<dbReference type="SUPFAM" id="SSF103612">
    <property type="entry name" value="SBT domain"/>
    <property type="match status" value="1"/>
</dbReference>
<organism evidence="13 14">
    <name type="scientific">Lithospermum erythrorhizon</name>
    <name type="common">Purple gromwell</name>
    <name type="synonym">Lithospermum officinale var. erythrorhizon</name>
    <dbReference type="NCBI Taxonomy" id="34254"/>
    <lineage>
        <taxon>Eukaryota</taxon>
        <taxon>Viridiplantae</taxon>
        <taxon>Streptophyta</taxon>
        <taxon>Embryophyta</taxon>
        <taxon>Tracheophyta</taxon>
        <taxon>Spermatophyta</taxon>
        <taxon>Magnoliopsida</taxon>
        <taxon>eudicotyledons</taxon>
        <taxon>Gunneridae</taxon>
        <taxon>Pentapetalae</taxon>
        <taxon>asterids</taxon>
        <taxon>lamiids</taxon>
        <taxon>Boraginales</taxon>
        <taxon>Boraginaceae</taxon>
        <taxon>Boraginoideae</taxon>
        <taxon>Lithospermeae</taxon>
        <taxon>Lithospermum</taxon>
    </lineage>
</organism>
<dbReference type="GO" id="GO:0008270">
    <property type="term" value="F:zinc ion binding"/>
    <property type="evidence" value="ECO:0007669"/>
    <property type="project" value="UniProtKB-KW"/>
</dbReference>
<evidence type="ECO:0000313" key="14">
    <source>
        <dbReference type="Proteomes" id="UP001454036"/>
    </source>
</evidence>
<evidence type="ECO:0000259" key="12">
    <source>
        <dbReference type="PROSITE" id="PS51141"/>
    </source>
</evidence>
<dbReference type="GO" id="GO:0003677">
    <property type="term" value="F:DNA binding"/>
    <property type="evidence" value="ECO:0007669"/>
    <property type="project" value="UniProtKB-KW"/>
</dbReference>
<keyword evidence="14" id="KW-1185">Reference proteome</keyword>
<dbReference type="GO" id="GO:0005634">
    <property type="term" value="C:nucleus"/>
    <property type="evidence" value="ECO:0007669"/>
    <property type="project" value="UniProtKB-SubCell"/>
</dbReference>
<gene>
    <name evidence="13" type="ORF">LIER_14743</name>
</gene>
<comment type="function">
    <text evidence="9">Probable transcriptional factor. Binds to the promoter of the SQUAMOSA gene.</text>
</comment>
<feature type="compositionally biased region" description="Acidic residues" evidence="11">
    <location>
        <begin position="30"/>
        <end position="48"/>
    </location>
</feature>
<evidence type="ECO:0000256" key="6">
    <source>
        <dbReference type="ARBA" id="ARBA00023125"/>
    </source>
</evidence>
<keyword evidence="3 10" id="KW-0863">Zinc-finger</keyword>
<dbReference type="Proteomes" id="UP001454036">
    <property type="component" value="Unassembled WGS sequence"/>
</dbReference>
<keyword evidence="4" id="KW-0862">Zinc</keyword>
<dbReference type="Gene3D" id="4.10.1100.10">
    <property type="entry name" value="Transcription factor, SBP-box domain"/>
    <property type="match status" value="1"/>
</dbReference>
<dbReference type="InterPro" id="IPR004333">
    <property type="entry name" value="SBP_dom"/>
</dbReference>
<dbReference type="InterPro" id="IPR044817">
    <property type="entry name" value="SBP-like"/>
</dbReference>
<evidence type="ECO:0000256" key="4">
    <source>
        <dbReference type="ARBA" id="ARBA00022833"/>
    </source>
</evidence>
<keyword evidence="6" id="KW-0238">DNA-binding</keyword>
<feature type="compositionally biased region" description="Basic residues" evidence="11">
    <location>
        <begin position="147"/>
        <end position="156"/>
    </location>
</feature>
<protein>
    <recommendedName>
        <fullName evidence="12">SBP-type domain-containing protein</fullName>
    </recommendedName>
</protein>
<keyword evidence="7" id="KW-0804">Transcription</keyword>
<dbReference type="PANTHER" id="PTHR31251:SF106">
    <property type="entry name" value="SQUAMOSA PROMOTER-BINDING-LIKE PROTEIN 4"/>
    <property type="match status" value="1"/>
</dbReference>
<reference evidence="13 14" key="1">
    <citation type="submission" date="2024-01" db="EMBL/GenBank/DDBJ databases">
        <title>The complete chloroplast genome sequence of Lithospermum erythrorhizon: insights into the phylogenetic relationship among Boraginaceae species and the maternal lineages of purple gromwells.</title>
        <authorList>
            <person name="Okada T."/>
            <person name="Watanabe K."/>
        </authorList>
    </citation>
    <scope>NUCLEOTIDE SEQUENCE [LARGE SCALE GENOMIC DNA]</scope>
</reference>
<name>A0AAV3Q2M6_LITER</name>
<dbReference type="PROSITE" id="PS51141">
    <property type="entry name" value="ZF_SBP"/>
    <property type="match status" value="1"/>
</dbReference>
<evidence type="ECO:0000256" key="1">
    <source>
        <dbReference type="ARBA" id="ARBA00004123"/>
    </source>
</evidence>
<keyword evidence="2" id="KW-0479">Metal-binding</keyword>
<keyword evidence="5" id="KW-0805">Transcription regulation</keyword>
<dbReference type="PANTHER" id="PTHR31251">
    <property type="entry name" value="SQUAMOSA PROMOTER-BINDING-LIKE PROTEIN 4"/>
    <property type="match status" value="1"/>
</dbReference>
<comment type="subcellular location">
    <subcellularLocation>
        <location evidence="1">Nucleus</location>
    </subcellularLocation>
</comment>
<dbReference type="FunFam" id="4.10.1100.10:FF:000001">
    <property type="entry name" value="Squamosa promoter-binding-like protein 14"/>
    <property type="match status" value="1"/>
</dbReference>
<feature type="region of interest" description="Disordered" evidence="11">
    <location>
        <begin position="1"/>
        <end position="52"/>
    </location>
</feature>
<dbReference type="EMBL" id="BAABME010003117">
    <property type="protein sequence ID" value="GAA0157486.1"/>
    <property type="molecule type" value="Genomic_DNA"/>
</dbReference>
<accession>A0AAV3Q2M6</accession>
<evidence type="ECO:0000256" key="10">
    <source>
        <dbReference type="PROSITE-ProRule" id="PRU00470"/>
    </source>
</evidence>
<sequence>MDPNKYLQSSYSSSSGWNTKSPDTQKMAEDEYDEDVEEEGEDEDEENFDGVLEKKKKTSVFVVDKGTATGSAGSGGGTTASSCQVENCEADLTDSKKYHKRHKVCEVHAKAPVVVITGSRQRFCQQCSRFHALTEFDDTKRSCRRRLAGHNERRRKNSSESRGESSSRRGSSQYQKENQCRQVDEGGNSLGNFHIH</sequence>
<keyword evidence="8" id="KW-0539">Nucleus</keyword>
<proteinExistence type="predicted"/>
<dbReference type="Pfam" id="PF03110">
    <property type="entry name" value="SBP"/>
    <property type="match status" value="1"/>
</dbReference>
<feature type="domain" description="SBP-type" evidence="12">
    <location>
        <begin position="80"/>
        <end position="157"/>
    </location>
</feature>
<evidence type="ECO:0000313" key="13">
    <source>
        <dbReference type="EMBL" id="GAA0157486.1"/>
    </source>
</evidence>
<dbReference type="InterPro" id="IPR036893">
    <property type="entry name" value="SBP_sf"/>
</dbReference>
<dbReference type="AlphaFoldDB" id="A0AAV3Q2M6"/>
<evidence type="ECO:0000256" key="8">
    <source>
        <dbReference type="ARBA" id="ARBA00023242"/>
    </source>
</evidence>
<evidence type="ECO:0000256" key="3">
    <source>
        <dbReference type="ARBA" id="ARBA00022771"/>
    </source>
</evidence>
<comment type="caution">
    <text evidence="13">The sequence shown here is derived from an EMBL/GenBank/DDBJ whole genome shotgun (WGS) entry which is preliminary data.</text>
</comment>